<accession>A0A9P9II18</accession>
<dbReference type="InterPro" id="IPR036404">
    <property type="entry name" value="Jacalin-like_lectin_dom_sf"/>
</dbReference>
<dbReference type="EMBL" id="JAGMWT010000010">
    <property type="protein sequence ID" value="KAH7120917.1"/>
    <property type="molecule type" value="Genomic_DNA"/>
</dbReference>
<dbReference type="InterPro" id="IPR053002">
    <property type="entry name" value="Metalloproteinase_M10B"/>
</dbReference>
<dbReference type="OrthoDB" id="74460at2759"/>
<evidence type="ECO:0000313" key="1">
    <source>
        <dbReference type="EMBL" id="KAH7120917.1"/>
    </source>
</evidence>
<dbReference type="Gene3D" id="2.100.10.30">
    <property type="entry name" value="Jacalin-like lectin domain"/>
    <property type="match status" value="1"/>
</dbReference>
<dbReference type="InterPro" id="IPR021917">
    <property type="entry name" value="Unchr_Zn-peptidase-like"/>
</dbReference>
<dbReference type="PANTHER" id="PTHR21054">
    <property type="entry name" value="ZINC METALLOPROTEINASE-RELATED"/>
    <property type="match status" value="1"/>
</dbReference>
<proteinExistence type="predicted"/>
<keyword evidence="2" id="KW-1185">Reference proteome</keyword>
<evidence type="ECO:0000313" key="2">
    <source>
        <dbReference type="Proteomes" id="UP000700596"/>
    </source>
</evidence>
<name>A0A9P9II18_9PLEO</name>
<gene>
    <name evidence="1" type="ORF">B0J11DRAFT_438359</name>
</gene>
<dbReference type="GO" id="GO:0005737">
    <property type="term" value="C:cytoplasm"/>
    <property type="evidence" value="ECO:0007669"/>
    <property type="project" value="TreeGrafter"/>
</dbReference>
<protein>
    <submittedName>
        <fullName evidence="1">Metallopeptidase</fullName>
    </submittedName>
</protein>
<reference evidence="1" key="1">
    <citation type="journal article" date="2021" name="Nat. Commun.">
        <title>Genetic determinants of endophytism in the Arabidopsis root mycobiome.</title>
        <authorList>
            <person name="Mesny F."/>
            <person name="Miyauchi S."/>
            <person name="Thiergart T."/>
            <person name="Pickel B."/>
            <person name="Atanasova L."/>
            <person name="Karlsson M."/>
            <person name="Huettel B."/>
            <person name="Barry K.W."/>
            <person name="Haridas S."/>
            <person name="Chen C."/>
            <person name="Bauer D."/>
            <person name="Andreopoulos W."/>
            <person name="Pangilinan J."/>
            <person name="LaButti K."/>
            <person name="Riley R."/>
            <person name="Lipzen A."/>
            <person name="Clum A."/>
            <person name="Drula E."/>
            <person name="Henrissat B."/>
            <person name="Kohler A."/>
            <person name="Grigoriev I.V."/>
            <person name="Martin F.M."/>
            <person name="Hacquard S."/>
        </authorList>
    </citation>
    <scope>NUCLEOTIDE SEQUENCE</scope>
    <source>
        <strain evidence="1">MPI-CAGE-CH-0243</strain>
    </source>
</reference>
<dbReference type="PANTHER" id="PTHR21054:SF2">
    <property type="entry name" value="MIP04191P"/>
    <property type="match status" value="1"/>
</dbReference>
<comment type="caution">
    <text evidence="1">The sequence shown here is derived from an EMBL/GenBank/DDBJ whole genome shotgun (WGS) entry which is preliminary data.</text>
</comment>
<sequence length="615" mass="68189">MVAKDSPLIIDCPPSKRGGFSSTHSDLDAAIAKLRMTAYMWQAMTAEDLRMKGLGRRSFRLDEEWAPDTVSREFLNAIHNDSLEVEGAMRATAKVHVIRSSKTTKEIRADHVAQQNPSAHRKNEIFDYFMEALKEAGGPFASSAHPVVAGLILDSHYSASKDLILGHAALGCHNPKGISLGMFGSHLTYSWPRFLEEVTSCLTDTRSPGDKVGNDNGECHTMWEACTIGQGAHIHEVGHAFGSPHRPGIMERGYAQDWPKNFLSKTAYCGHIKKEGIVVNDSTPNNAVWNLSDALTYRVLPHFRLPTDRTISQEARLEGPQAGVEYDGEEDLRAILHIHCAAGLVRISFNGEEEKEPSLATPVTDIRYTEEDLESRFDRSEPLELSLLGYNGKEKHIENVWKSLAFKTFIRIPGTDIRLFKRGVGVEDVADRNTYEWAQLLKERGPDGRLHRAIDIDLRVGALWDGGVVKYEDGHKSHWGPMRTHGRPHSFGGHQSQTIEFSPEDRIKRIDVNCGEENRGYMSGISIQLFNGTIRGALNDEYGTNNIVRLEPSPQEDIVGFYGRSGKDGFCGVMEFGIITAPRSVGLNGLPEAAFNLSELKNTCGLEDGNGGQVR</sequence>
<dbReference type="Proteomes" id="UP000700596">
    <property type="component" value="Unassembled WGS sequence"/>
</dbReference>
<dbReference type="Pfam" id="PF12044">
    <property type="entry name" value="Metallopep"/>
    <property type="match status" value="1"/>
</dbReference>
<organism evidence="1 2">
    <name type="scientific">Dendryphion nanum</name>
    <dbReference type="NCBI Taxonomy" id="256645"/>
    <lineage>
        <taxon>Eukaryota</taxon>
        <taxon>Fungi</taxon>
        <taxon>Dikarya</taxon>
        <taxon>Ascomycota</taxon>
        <taxon>Pezizomycotina</taxon>
        <taxon>Dothideomycetes</taxon>
        <taxon>Pleosporomycetidae</taxon>
        <taxon>Pleosporales</taxon>
        <taxon>Torulaceae</taxon>
        <taxon>Dendryphion</taxon>
    </lineage>
</organism>
<dbReference type="AlphaFoldDB" id="A0A9P9II18"/>